<gene>
    <name evidence="8" type="ORF">Acaty_c1830</name>
</gene>
<name>A0A059ZS61_ACICK</name>
<reference evidence="8 9" key="1">
    <citation type="journal article" date="2009" name="J. Bacteriol.">
        <title>Draft genome sequence of the extremely acidophilic bacterium Acidithiobacillus caldus ATCC 51756 reveals metabolic versatility in the genus Acidithiobacillus.</title>
        <authorList>
            <person name="Valdes J."/>
            <person name="Quatrini R."/>
            <person name="Hallberg K."/>
            <person name="Dopson M."/>
            <person name="Valenzuela P.D."/>
            <person name="Holmes D.S."/>
        </authorList>
    </citation>
    <scope>NUCLEOTIDE SEQUENCE [LARGE SCALE GENOMIC DNA]</scope>
    <source>
        <strain evidence="9">ATCC 51756 / DSM 8584 / KU</strain>
    </source>
</reference>
<dbReference type="Proteomes" id="UP000005522">
    <property type="component" value="Chromosome"/>
</dbReference>
<accession>A0A059ZS61</accession>
<dbReference type="Gene3D" id="2.40.128.260">
    <property type="entry name" value="Type IV secretion system, VirB10/TraB/TrbI"/>
    <property type="match status" value="1"/>
</dbReference>
<dbReference type="eggNOG" id="COG2948">
    <property type="taxonomic scope" value="Bacteria"/>
</dbReference>
<proteinExistence type="inferred from homology"/>
<dbReference type="AlphaFoldDB" id="A0A059ZS61"/>
<dbReference type="GO" id="GO:0016020">
    <property type="term" value="C:membrane"/>
    <property type="evidence" value="ECO:0007669"/>
    <property type="project" value="UniProtKB-SubCell"/>
</dbReference>
<evidence type="ECO:0000256" key="6">
    <source>
        <dbReference type="SAM" id="MobiDB-lite"/>
    </source>
</evidence>
<feature type="compositionally biased region" description="Polar residues" evidence="6">
    <location>
        <begin position="404"/>
        <end position="419"/>
    </location>
</feature>
<comment type="similarity">
    <text evidence="2">Belongs to the TrbI/VirB10 family.</text>
</comment>
<evidence type="ECO:0000256" key="5">
    <source>
        <dbReference type="ARBA" id="ARBA00023136"/>
    </source>
</evidence>
<evidence type="ECO:0000256" key="3">
    <source>
        <dbReference type="ARBA" id="ARBA00022692"/>
    </source>
</evidence>
<feature type="region of interest" description="Disordered" evidence="6">
    <location>
        <begin position="403"/>
        <end position="426"/>
    </location>
</feature>
<keyword evidence="4 7" id="KW-1133">Transmembrane helix</keyword>
<feature type="transmembrane region" description="Helical" evidence="7">
    <location>
        <begin position="35"/>
        <end position="60"/>
    </location>
</feature>
<sequence length="426" mass="43991">MADNSTPAGERSKKVRGNLIPDKTQLGAHLRSGKIAAFTVVGVVAIAAGGFWAIGALHGFGGAAKPAPMHPHKAPEIAPQPKSAPSISTPKPSTPSAPAKSAVSKASAASAPAEVPPVNAPQNTRPSPQMLAFQQALGQQGGSGGKVISWSGPSAGEPLSLQPTGMTASDALAQSLAMAKAASQKPSDASVSVYSTHLVRKEVSPYELLQGTVIPGILTTGIKSDIPGQVTAVVPHPVYNSLNGAYVLIPAGSRLIGQYAASSAMGQTRVNVAWTRIEFPNGTYIQLSKMPGTAPDGYAGFHDLVNNHTWTIFKNALLLSLIDVGMAVASPTSTSTNTTGVTGNQALQDGEQALAQTFGQAEAQMFQKYVNIAPTLTIRPGYAFNVVVTKDLVFPGPYRHGTNLVATSANPRSPAQPTTIDPYPEP</sequence>
<organism evidence="8 9">
    <name type="scientific">Acidithiobacillus caldus (strain ATCC 51756 / DSM 8584 / KU)</name>
    <dbReference type="NCBI Taxonomy" id="637389"/>
    <lineage>
        <taxon>Bacteria</taxon>
        <taxon>Pseudomonadati</taxon>
        <taxon>Pseudomonadota</taxon>
        <taxon>Acidithiobacillia</taxon>
        <taxon>Acidithiobacillales</taxon>
        <taxon>Acidithiobacillaceae</taxon>
        <taxon>Acidithiobacillus</taxon>
    </lineage>
</organism>
<keyword evidence="3 7" id="KW-0812">Transmembrane</keyword>
<dbReference type="HOGENOM" id="CLU_042657_1_0_6"/>
<protein>
    <submittedName>
        <fullName evidence="8">Conjugative transfer protein TrbI</fullName>
    </submittedName>
</protein>
<feature type="region of interest" description="Disordered" evidence="6">
    <location>
        <begin position="1"/>
        <end position="20"/>
    </location>
</feature>
<evidence type="ECO:0000256" key="2">
    <source>
        <dbReference type="ARBA" id="ARBA00010265"/>
    </source>
</evidence>
<keyword evidence="5 7" id="KW-0472">Membrane</keyword>
<dbReference type="InterPro" id="IPR042217">
    <property type="entry name" value="T4SS_VirB10/TrbI"/>
</dbReference>
<dbReference type="EMBL" id="CP005986">
    <property type="protein sequence ID" value="AIA55689.1"/>
    <property type="molecule type" value="Genomic_DNA"/>
</dbReference>
<feature type="region of interest" description="Disordered" evidence="6">
    <location>
        <begin position="65"/>
        <end position="126"/>
    </location>
</feature>
<dbReference type="CDD" id="cd16429">
    <property type="entry name" value="VirB10"/>
    <property type="match status" value="1"/>
</dbReference>
<evidence type="ECO:0000256" key="4">
    <source>
        <dbReference type="ARBA" id="ARBA00022989"/>
    </source>
</evidence>
<dbReference type="RefSeq" id="WP_004872896.1">
    <property type="nucleotide sequence ID" value="NZ_CP005986.1"/>
</dbReference>
<dbReference type="KEGG" id="acz:Acaty_c1830"/>
<evidence type="ECO:0000313" key="8">
    <source>
        <dbReference type="EMBL" id="AIA55689.1"/>
    </source>
</evidence>
<dbReference type="InterPro" id="IPR005498">
    <property type="entry name" value="T4SS_VirB10/TraB/TrbI"/>
</dbReference>
<evidence type="ECO:0000256" key="1">
    <source>
        <dbReference type="ARBA" id="ARBA00004167"/>
    </source>
</evidence>
<dbReference type="Pfam" id="PF03743">
    <property type="entry name" value="TrbI"/>
    <property type="match status" value="1"/>
</dbReference>
<evidence type="ECO:0000256" key="7">
    <source>
        <dbReference type="SAM" id="Phobius"/>
    </source>
</evidence>
<evidence type="ECO:0000313" key="9">
    <source>
        <dbReference type="Proteomes" id="UP000005522"/>
    </source>
</evidence>
<comment type="subcellular location">
    <subcellularLocation>
        <location evidence="1">Membrane</location>
        <topology evidence="1">Single-pass membrane protein</topology>
    </subcellularLocation>
</comment>
<feature type="compositionally biased region" description="Low complexity" evidence="6">
    <location>
        <begin position="81"/>
        <end position="113"/>
    </location>
</feature>